<dbReference type="InterPro" id="IPR003583">
    <property type="entry name" value="Hlx-hairpin-Hlx_DNA-bd_motif"/>
</dbReference>
<organism evidence="3 4">
    <name type="scientific">Dorea ammoniilytica</name>
    <dbReference type="NCBI Taxonomy" id="2981788"/>
    <lineage>
        <taxon>Bacteria</taxon>
        <taxon>Bacillati</taxon>
        <taxon>Bacillota</taxon>
        <taxon>Clostridia</taxon>
        <taxon>Lachnospirales</taxon>
        <taxon>Lachnospiraceae</taxon>
        <taxon>Dorea</taxon>
    </lineage>
</organism>
<dbReference type="InterPro" id="IPR051675">
    <property type="entry name" value="Endo/Exo/Phosphatase_dom_1"/>
</dbReference>
<proteinExistence type="predicted"/>
<feature type="compositionally biased region" description="Basic and acidic residues" evidence="1">
    <location>
        <begin position="35"/>
        <end position="44"/>
    </location>
</feature>
<dbReference type="PANTHER" id="PTHR21180">
    <property type="entry name" value="ENDONUCLEASE/EXONUCLEASE/PHOSPHATASE FAMILY DOMAIN-CONTAINING PROTEIN 1"/>
    <property type="match status" value="1"/>
</dbReference>
<feature type="compositionally biased region" description="Polar residues" evidence="1">
    <location>
        <begin position="142"/>
        <end position="156"/>
    </location>
</feature>
<protein>
    <submittedName>
        <fullName evidence="3">Helix-hairpin-helix domain-containing protein</fullName>
    </submittedName>
</protein>
<gene>
    <name evidence="3" type="ORF">OCV65_04990</name>
</gene>
<feature type="compositionally biased region" description="Acidic residues" evidence="1">
    <location>
        <begin position="46"/>
        <end position="62"/>
    </location>
</feature>
<reference evidence="3 4" key="1">
    <citation type="journal article" date="2021" name="ISME Commun">
        <title>Automated analysis of genomic sequences facilitates high-throughput and comprehensive description of bacteria.</title>
        <authorList>
            <person name="Hitch T.C.A."/>
        </authorList>
    </citation>
    <scope>NUCLEOTIDE SEQUENCE [LARGE SCALE GENOMIC DNA]</scope>
    <source>
        <strain evidence="3 4">Sanger_02</strain>
    </source>
</reference>
<feature type="domain" description="Helix-hairpin-helix DNA-binding motif class 1" evidence="2">
    <location>
        <begin position="170"/>
        <end position="189"/>
    </location>
</feature>
<keyword evidence="4" id="KW-1185">Reference proteome</keyword>
<dbReference type="Proteomes" id="UP001207605">
    <property type="component" value="Unassembled WGS sequence"/>
</dbReference>
<comment type="caution">
    <text evidence="3">The sequence shown here is derived from an EMBL/GenBank/DDBJ whole genome shotgun (WGS) entry which is preliminary data.</text>
</comment>
<dbReference type="InterPro" id="IPR019554">
    <property type="entry name" value="Soluble_ligand-bd"/>
</dbReference>
<dbReference type="NCBIfam" id="TIGR00426">
    <property type="entry name" value="competence protein ComEA helix-hairpin-helix repeat region"/>
    <property type="match status" value="1"/>
</dbReference>
<dbReference type="SMART" id="SM00278">
    <property type="entry name" value="HhH1"/>
    <property type="match status" value="2"/>
</dbReference>
<dbReference type="RefSeq" id="WP_262581150.1">
    <property type="nucleotide sequence ID" value="NZ_JAOQJV010000004.1"/>
</dbReference>
<evidence type="ECO:0000256" key="1">
    <source>
        <dbReference type="SAM" id="MobiDB-lite"/>
    </source>
</evidence>
<dbReference type="Gene3D" id="1.10.150.280">
    <property type="entry name" value="AF1531-like domain"/>
    <property type="match status" value="1"/>
</dbReference>
<evidence type="ECO:0000313" key="3">
    <source>
        <dbReference type="EMBL" id="MCU6699592.1"/>
    </source>
</evidence>
<dbReference type="SUPFAM" id="SSF47781">
    <property type="entry name" value="RuvA domain 2-like"/>
    <property type="match status" value="1"/>
</dbReference>
<name>A0ABT2S590_9FIRM</name>
<feature type="region of interest" description="Disordered" evidence="1">
    <location>
        <begin position="35"/>
        <end position="67"/>
    </location>
</feature>
<dbReference type="PANTHER" id="PTHR21180:SF32">
    <property type="entry name" value="ENDONUCLEASE_EXONUCLEASE_PHOSPHATASE FAMILY DOMAIN-CONTAINING PROTEIN 1"/>
    <property type="match status" value="1"/>
</dbReference>
<dbReference type="Gene3D" id="3.10.560.10">
    <property type="entry name" value="Outer membrane lipoprotein wza domain like"/>
    <property type="match status" value="1"/>
</dbReference>
<feature type="domain" description="Helix-hairpin-helix DNA-binding motif class 1" evidence="2">
    <location>
        <begin position="200"/>
        <end position="219"/>
    </location>
</feature>
<dbReference type="PROSITE" id="PS51257">
    <property type="entry name" value="PROKAR_LIPOPROTEIN"/>
    <property type="match status" value="1"/>
</dbReference>
<evidence type="ECO:0000259" key="2">
    <source>
        <dbReference type="SMART" id="SM00278"/>
    </source>
</evidence>
<accession>A0ABT2S590</accession>
<dbReference type="Pfam" id="PF12836">
    <property type="entry name" value="HHH_3"/>
    <property type="match status" value="1"/>
</dbReference>
<feature type="region of interest" description="Disordered" evidence="1">
    <location>
        <begin position="129"/>
        <end position="159"/>
    </location>
</feature>
<dbReference type="InterPro" id="IPR004509">
    <property type="entry name" value="Competence_ComEA_HhH"/>
</dbReference>
<sequence>MRDRKKRITVVIMLCILLAVVSGCGKEKHSDTLEEVQKREKTESVEVSDETENEADETEQTVDTESVKKAGSEGVIYVFVCGQVASPGVYELPEGSRICQAIDAAGGMLDTASTDWVNQAETAEDGQKIYVPSTEEAETMPEGQQTGQMQETSSAEGTDGKVHLNAASREELMTLTGIGEKKADAIIRYRESNGGFQSVDELMQVEGIKEGTYNKIKDSIVI</sequence>
<evidence type="ECO:0000313" key="4">
    <source>
        <dbReference type="Proteomes" id="UP001207605"/>
    </source>
</evidence>
<dbReference type="EMBL" id="JAOQJV010000004">
    <property type="protein sequence ID" value="MCU6699592.1"/>
    <property type="molecule type" value="Genomic_DNA"/>
</dbReference>
<dbReference type="InterPro" id="IPR010994">
    <property type="entry name" value="RuvA_2-like"/>
</dbReference>
<dbReference type="Pfam" id="PF10531">
    <property type="entry name" value="SLBB"/>
    <property type="match status" value="1"/>
</dbReference>